<accession>A0ABQ3Y7K4</accession>
<sequence>MPLVGTYRGEALPYYGRLIIADPSLSGSEEADLGQCVADSEAAIIAGNRWRVAVKAGQDTLAIAVTIELWDTTPDTAPRAGWEGRRDLTVEFPAGRLAVENIAAGPIPLSPGYIEHVSLPAGAGPYHVTAWHRGRDRAAAKVQELWDADEAGDDIESEYARLAGLEEYLLRLWPA</sequence>
<proteinExistence type="predicted"/>
<dbReference type="EMBL" id="BOMI01000088">
    <property type="protein sequence ID" value="GID75983.1"/>
    <property type="molecule type" value="Genomic_DNA"/>
</dbReference>
<reference evidence="1 2" key="1">
    <citation type="submission" date="2021-01" db="EMBL/GenBank/DDBJ databases">
        <title>Whole genome shotgun sequence of Actinoplanes deccanensis NBRC 13994.</title>
        <authorList>
            <person name="Komaki H."/>
            <person name="Tamura T."/>
        </authorList>
    </citation>
    <scope>NUCLEOTIDE SEQUENCE [LARGE SCALE GENOMIC DNA]</scope>
    <source>
        <strain evidence="1 2">NBRC 13994</strain>
    </source>
</reference>
<name>A0ABQ3Y7K4_9ACTN</name>
<comment type="caution">
    <text evidence="1">The sequence shown here is derived from an EMBL/GenBank/DDBJ whole genome shotgun (WGS) entry which is preliminary data.</text>
</comment>
<organism evidence="1 2">
    <name type="scientific">Paractinoplanes deccanensis</name>
    <dbReference type="NCBI Taxonomy" id="113561"/>
    <lineage>
        <taxon>Bacteria</taxon>
        <taxon>Bacillati</taxon>
        <taxon>Actinomycetota</taxon>
        <taxon>Actinomycetes</taxon>
        <taxon>Micromonosporales</taxon>
        <taxon>Micromonosporaceae</taxon>
        <taxon>Paractinoplanes</taxon>
    </lineage>
</organism>
<dbReference type="Proteomes" id="UP000609879">
    <property type="component" value="Unassembled WGS sequence"/>
</dbReference>
<keyword evidence="2" id="KW-1185">Reference proteome</keyword>
<evidence type="ECO:0000313" key="2">
    <source>
        <dbReference type="Proteomes" id="UP000609879"/>
    </source>
</evidence>
<evidence type="ECO:0000313" key="1">
    <source>
        <dbReference type="EMBL" id="GID75983.1"/>
    </source>
</evidence>
<dbReference type="RefSeq" id="WP_203767540.1">
    <property type="nucleotide sequence ID" value="NZ_BAAABO010000046.1"/>
</dbReference>
<protein>
    <submittedName>
        <fullName evidence="1">Uncharacterized protein</fullName>
    </submittedName>
</protein>
<gene>
    <name evidence="1" type="ORF">Ade02nite_46240</name>
</gene>